<reference evidence="1 2" key="1">
    <citation type="submission" date="2016-03" db="EMBL/GenBank/DDBJ databases">
        <title>EvidentialGene: Evidence-directed Construction of Genes on Genomes.</title>
        <authorList>
            <person name="Gilbert D.G."/>
            <person name="Choi J.-H."/>
            <person name="Mockaitis K."/>
            <person name="Colbourne J."/>
            <person name="Pfrender M."/>
        </authorList>
    </citation>
    <scope>NUCLEOTIDE SEQUENCE [LARGE SCALE GENOMIC DNA]</scope>
    <source>
        <strain evidence="1 2">Xinb3</strain>
        <tissue evidence="1">Complete organism</tissue>
    </source>
</reference>
<comment type="caution">
    <text evidence="1">The sequence shown here is derived from an EMBL/GenBank/DDBJ whole genome shotgun (WGS) entry which is preliminary data.</text>
</comment>
<keyword evidence="2" id="KW-1185">Reference proteome</keyword>
<protein>
    <submittedName>
        <fullName evidence="1">Uncharacterized protein</fullName>
    </submittedName>
</protein>
<sequence>MNRGSSVRGFLFSVRNGAIIGASPIAPLSDITTPSTEITSPIKIILTPDRLSPIGAGPSATRAPSPYDIYWQPFQS</sequence>
<name>A0A164SKI0_9CRUS</name>
<evidence type="ECO:0000313" key="1">
    <source>
        <dbReference type="EMBL" id="KZS09713.1"/>
    </source>
</evidence>
<proteinExistence type="predicted"/>
<dbReference type="AlphaFoldDB" id="A0A164SKI0"/>
<gene>
    <name evidence="1" type="ORF">APZ42_026028</name>
</gene>
<accession>A0A164SKI0</accession>
<evidence type="ECO:0000313" key="2">
    <source>
        <dbReference type="Proteomes" id="UP000076858"/>
    </source>
</evidence>
<organism evidence="1 2">
    <name type="scientific">Daphnia magna</name>
    <dbReference type="NCBI Taxonomy" id="35525"/>
    <lineage>
        <taxon>Eukaryota</taxon>
        <taxon>Metazoa</taxon>
        <taxon>Ecdysozoa</taxon>
        <taxon>Arthropoda</taxon>
        <taxon>Crustacea</taxon>
        <taxon>Branchiopoda</taxon>
        <taxon>Diplostraca</taxon>
        <taxon>Cladocera</taxon>
        <taxon>Anomopoda</taxon>
        <taxon>Daphniidae</taxon>
        <taxon>Daphnia</taxon>
    </lineage>
</organism>
<dbReference type="EMBL" id="LRGB01002003">
    <property type="protein sequence ID" value="KZS09713.1"/>
    <property type="molecule type" value="Genomic_DNA"/>
</dbReference>
<dbReference type="Proteomes" id="UP000076858">
    <property type="component" value="Unassembled WGS sequence"/>
</dbReference>